<protein>
    <submittedName>
        <fullName evidence="3">Uncharacterized protein</fullName>
    </submittedName>
</protein>
<proteinExistence type="predicted"/>
<accession>A0AAD5M842</accession>
<comment type="caution">
    <text evidence="3">The sequence shown here is derived from an EMBL/GenBank/DDBJ whole genome shotgun (WGS) entry which is preliminary data.</text>
</comment>
<keyword evidence="2" id="KW-0812">Transmembrane</keyword>
<dbReference type="Proteomes" id="UP001196413">
    <property type="component" value="Unassembled WGS sequence"/>
</dbReference>
<feature type="region of interest" description="Disordered" evidence="1">
    <location>
        <begin position="91"/>
        <end position="159"/>
    </location>
</feature>
<evidence type="ECO:0000313" key="3">
    <source>
        <dbReference type="EMBL" id="KAJ1353850.1"/>
    </source>
</evidence>
<feature type="transmembrane region" description="Helical" evidence="2">
    <location>
        <begin position="21"/>
        <end position="43"/>
    </location>
</feature>
<evidence type="ECO:0000313" key="4">
    <source>
        <dbReference type="Proteomes" id="UP001196413"/>
    </source>
</evidence>
<reference evidence="3" key="1">
    <citation type="submission" date="2021-06" db="EMBL/GenBank/DDBJ databases">
        <title>Parelaphostrongylus tenuis whole genome reference sequence.</title>
        <authorList>
            <person name="Garwood T.J."/>
            <person name="Larsen P.A."/>
            <person name="Fountain-Jones N.M."/>
            <person name="Garbe J.R."/>
            <person name="Macchietto M.G."/>
            <person name="Kania S.A."/>
            <person name="Gerhold R.W."/>
            <person name="Richards J.E."/>
            <person name="Wolf T.M."/>
        </authorList>
    </citation>
    <scope>NUCLEOTIDE SEQUENCE</scope>
    <source>
        <strain evidence="3">MNPRO001-30</strain>
        <tissue evidence="3">Meninges</tissue>
    </source>
</reference>
<organism evidence="3 4">
    <name type="scientific">Parelaphostrongylus tenuis</name>
    <name type="common">Meningeal worm</name>
    <dbReference type="NCBI Taxonomy" id="148309"/>
    <lineage>
        <taxon>Eukaryota</taxon>
        <taxon>Metazoa</taxon>
        <taxon>Ecdysozoa</taxon>
        <taxon>Nematoda</taxon>
        <taxon>Chromadorea</taxon>
        <taxon>Rhabditida</taxon>
        <taxon>Rhabditina</taxon>
        <taxon>Rhabditomorpha</taxon>
        <taxon>Strongyloidea</taxon>
        <taxon>Metastrongylidae</taxon>
        <taxon>Parelaphostrongylus</taxon>
    </lineage>
</organism>
<dbReference type="AlphaFoldDB" id="A0AAD5M842"/>
<evidence type="ECO:0000256" key="2">
    <source>
        <dbReference type="SAM" id="Phobius"/>
    </source>
</evidence>
<keyword evidence="2" id="KW-1133">Transmembrane helix</keyword>
<keyword evidence="2" id="KW-0472">Membrane</keyword>
<feature type="compositionally biased region" description="Pro residues" evidence="1">
    <location>
        <begin position="91"/>
        <end position="150"/>
    </location>
</feature>
<dbReference type="EMBL" id="JAHQIW010001869">
    <property type="protein sequence ID" value="KAJ1353850.1"/>
    <property type="molecule type" value="Genomic_DNA"/>
</dbReference>
<sequence length="159" mass="16654">MVLLSSRTNLVPVRRLRGDEVILIFTLVLFTATSTSACLGGGVTCCPPSAPCLPAPGCTSSFTFPHKGGYAAPHVSGYAVAPSYPAPAPYRAPPPSYQAPPPPSYQPPPIYQAAPPLPPPPPPPPPLPYQAPPPYQPPPPAQPPPVPPAQPYRVEPYRG</sequence>
<keyword evidence="4" id="KW-1185">Reference proteome</keyword>
<gene>
    <name evidence="3" type="ORF">KIN20_010612</name>
</gene>
<name>A0AAD5M842_PARTN</name>
<evidence type="ECO:0000256" key="1">
    <source>
        <dbReference type="SAM" id="MobiDB-lite"/>
    </source>
</evidence>